<dbReference type="EMBL" id="QWDM01000006">
    <property type="protein sequence ID" value="RUT70389.1"/>
    <property type="molecule type" value="Genomic_DNA"/>
</dbReference>
<dbReference type="SUPFAM" id="SSF53448">
    <property type="entry name" value="Nucleotide-diphospho-sugar transferases"/>
    <property type="match status" value="1"/>
</dbReference>
<dbReference type="Proteomes" id="UP000288102">
    <property type="component" value="Unassembled WGS sequence"/>
</dbReference>
<name>A0A434A7J2_9FLAO</name>
<comment type="caution">
    <text evidence="2">The sequence shown here is derived from an EMBL/GenBank/DDBJ whole genome shotgun (WGS) entry which is preliminary data.</text>
</comment>
<dbReference type="RefSeq" id="WP_127338471.1">
    <property type="nucleotide sequence ID" value="NZ_QWDM01000006.1"/>
</dbReference>
<dbReference type="Gene3D" id="3.90.550.10">
    <property type="entry name" value="Spore Coat Polysaccharide Biosynthesis Protein SpsA, Chain A"/>
    <property type="match status" value="1"/>
</dbReference>
<dbReference type="Pfam" id="PF00535">
    <property type="entry name" value="Glycos_transf_2"/>
    <property type="match status" value="1"/>
</dbReference>
<dbReference type="OrthoDB" id="1374586at2"/>
<protein>
    <submittedName>
        <fullName evidence="2">Glycosyltransferase family 2 protein</fullName>
    </submittedName>
</protein>
<feature type="domain" description="Glycosyltransferase 2-like" evidence="1">
    <location>
        <begin position="4"/>
        <end position="114"/>
    </location>
</feature>
<dbReference type="CDD" id="cd00761">
    <property type="entry name" value="Glyco_tranf_GTA_type"/>
    <property type="match status" value="1"/>
</dbReference>
<dbReference type="PANTHER" id="PTHR22916:SF3">
    <property type="entry name" value="UDP-GLCNAC:BETAGAL BETA-1,3-N-ACETYLGLUCOSAMINYLTRANSFERASE-LIKE PROTEIN 1"/>
    <property type="match status" value="1"/>
</dbReference>
<evidence type="ECO:0000313" key="3">
    <source>
        <dbReference type="Proteomes" id="UP000288102"/>
    </source>
</evidence>
<accession>A0A434A7J2</accession>
<keyword evidence="2" id="KW-0808">Transferase</keyword>
<evidence type="ECO:0000313" key="2">
    <source>
        <dbReference type="EMBL" id="RUT70389.1"/>
    </source>
</evidence>
<dbReference type="InterPro" id="IPR001173">
    <property type="entry name" value="Glyco_trans_2-like"/>
</dbReference>
<dbReference type="InterPro" id="IPR029044">
    <property type="entry name" value="Nucleotide-diphossugar_trans"/>
</dbReference>
<keyword evidence="3" id="KW-1185">Reference proteome</keyword>
<dbReference type="GO" id="GO:0016758">
    <property type="term" value="F:hexosyltransferase activity"/>
    <property type="evidence" value="ECO:0007669"/>
    <property type="project" value="UniProtKB-ARBA"/>
</dbReference>
<sequence length="313" mass="36967">MLAIIIPYYKLTFFEAALESLANQTDKRFRVYIGDDASTEDCSVLLARYKKKIDFVYHRFEDNLGSISLTRQWERCIALSTAEKWLMLLGDDDVLGSNVVEEFYGFLDSKKEKVDLIRFNLSIIDKEGQLQGSNFEHEVHEKAEQLLDQMLLMKETITASEFIFSRAIYSANKGFVDFPLAWFSDYATWLVFSKNNGIHYIKSASVYWRLSGINISSEPSNLKNIRLKVKSLFLFLYFVQVNFKVENKRLKQYAHSQLINIFGNISDFTKIKFLCKECFKFKFRLTEIITIEFLYRRIKRKKMKNLWKYLFPI</sequence>
<dbReference type="PANTHER" id="PTHR22916">
    <property type="entry name" value="GLYCOSYLTRANSFERASE"/>
    <property type="match status" value="1"/>
</dbReference>
<reference evidence="3" key="1">
    <citation type="journal article" date="2019" name="Syst. Appl. Microbiol.">
        <title>Flavobacterium circumlabens sp. nov. and Flavobacterium cupreum sp. nov., two psychrotrophic species isolated from Antarctic environmental samples.</title>
        <authorList>
            <person name="Kralova S."/>
            <person name="Busse H.-J."/>
            <person name="Svec P."/>
            <person name="Maslanova I."/>
            <person name="Stankova E."/>
            <person name="Bartak M."/>
            <person name="Sedlacek I."/>
        </authorList>
    </citation>
    <scope>NUCLEOTIDE SEQUENCE [LARGE SCALE GENOMIC DNA]</scope>
    <source>
        <strain evidence="3">CCM 8825</strain>
    </source>
</reference>
<evidence type="ECO:0000259" key="1">
    <source>
        <dbReference type="Pfam" id="PF00535"/>
    </source>
</evidence>
<dbReference type="AlphaFoldDB" id="A0A434A7J2"/>
<gene>
    <name evidence="2" type="ORF">D0817_11280</name>
</gene>
<proteinExistence type="predicted"/>
<organism evidence="2 3">
    <name type="scientific">Flavobacterium cupreum</name>
    <dbReference type="NCBI Taxonomy" id="2133766"/>
    <lineage>
        <taxon>Bacteria</taxon>
        <taxon>Pseudomonadati</taxon>
        <taxon>Bacteroidota</taxon>
        <taxon>Flavobacteriia</taxon>
        <taxon>Flavobacteriales</taxon>
        <taxon>Flavobacteriaceae</taxon>
        <taxon>Flavobacterium</taxon>
    </lineage>
</organism>